<feature type="region of interest" description="Disordered" evidence="1">
    <location>
        <begin position="30"/>
        <end position="49"/>
    </location>
</feature>
<dbReference type="EMBL" id="JAPDIA010000001">
    <property type="protein sequence ID" value="MDG0808556.1"/>
    <property type="molecule type" value="Genomic_DNA"/>
</dbReference>
<keyword evidence="3" id="KW-1185">Reference proteome</keyword>
<dbReference type="AlphaFoldDB" id="A0A9X4QR09"/>
<organism evidence="2 3">
    <name type="scientific">Cohnella rhizosphaerae</name>
    <dbReference type="NCBI Taxonomy" id="1457232"/>
    <lineage>
        <taxon>Bacteria</taxon>
        <taxon>Bacillati</taxon>
        <taxon>Bacillota</taxon>
        <taxon>Bacilli</taxon>
        <taxon>Bacillales</taxon>
        <taxon>Paenibacillaceae</taxon>
        <taxon>Cohnella</taxon>
    </lineage>
</organism>
<comment type="caution">
    <text evidence="2">The sequence shown here is derived from an EMBL/GenBank/DDBJ whole genome shotgun (WGS) entry which is preliminary data.</text>
</comment>
<evidence type="ECO:0000313" key="3">
    <source>
        <dbReference type="Proteomes" id="UP001153404"/>
    </source>
</evidence>
<dbReference type="RefSeq" id="WP_277529112.1">
    <property type="nucleotide sequence ID" value="NZ_JAPDIA010000001.1"/>
</dbReference>
<gene>
    <name evidence="2" type="ORF">OMP40_03410</name>
</gene>
<name>A0A9X4QR09_9BACL</name>
<evidence type="ECO:0000256" key="1">
    <source>
        <dbReference type="SAM" id="MobiDB-lite"/>
    </source>
</evidence>
<feature type="compositionally biased region" description="Basic and acidic residues" evidence="1">
    <location>
        <begin position="34"/>
        <end position="49"/>
    </location>
</feature>
<sequence length="49" mass="5165">MALGTYPGPGISRVADREAALLYFYWSGAGGKRGFPDRSQVEKESGGAS</sequence>
<evidence type="ECO:0000313" key="2">
    <source>
        <dbReference type="EMBL" id="MDG0808556.1"/>
    </source>
</evidence>
<protein>
    <submittedName>
        <fullName evidence="2">Uncharacterized protein</fullName>
    </submittedName>
</protein>
<accession>A0A9X4QR09</accession>
<proteinExistence type="predicted"/>
<reference evidence="2" key="1">
    <citation type="submission" date="2022-10" db="EMBL/GenBank/DDBJ databases">
        <title>Comparative genomic analysis of Cohnella hashimotonis sp. nov., isolated from the International Space Station.</title>
        <authorList>
            <person name="Simpson A."/>
            <person name="Venkateswaran K."/>
        </authorList>
    </citation>
    <scope>NUCLEOTIDE SEQUENCE</scope>
    <source>
        <strain evidence="2">DSM 28161</strain>
    </source>
</reference>
<dbReference type="Proteomes" id="UP001153404">
    <property type="component" value="Unassembled WGS sequence"/>
</dbReference>